<protein>
    <submittedName>
        <fullName evidence="1">Uncharacterized protein</fullName>
    </submittedName>
</protein>
<reference evidence="1 2" key="1">
    <citation type="journal article" date="2022" name="Genome Biol. Evol.">
        <title>The Spruce Budworm Genome: Reconstructing the Evolutionary History of Antifreeze Proteins.</title>
        <authorList>
            <person name="Beliveau C."/>
            <person name="Gagne P."/>
            <person name="Picq S."/>
            <person name="Vernygora O."/>
            <person name="Keeling C.I."/>
            <person name="Pinkney K."/>
            <person name="Doucet D."/>
            <person name="Wen F."/>
            <person name="Johnston J.S."/>
            <person name="Maaroufi H."/>
            <person name="Boyle B."/>
            <person name="Laroche J."/>
            <person name="Dewar K."/>
            <person name="Juretic N."/>
            <person name="Blackburn G."/>
            <person name="Nisole A."/>
            <person name="Brunet B."/>
            <person name="Brandao M."/>
            <person name="Lumley L."/>
            <person name="Duan J."/>
            <person name="Quan G."/>
            <person name="Lucarotti C.J."/>
            <person name="Roe A.D."/>
            <person name="Sperling F.A.H."/>
            <person name="Levesque R.C."/>
            <person name="Cusson M."/>
        </authorList>
    </citation>
    <scope>NUCLEOTIDE SEQUENCE [LARGE SCALE GENOMIC DNA]</scope>
    <source>
        <strain evidence="1">Glfc:IPQL:Cfum</strain>
    </source>
</reference>
<sequence length="103" mass="10435">MLSSMDGQEQMEMKFGGGEVGGLELCIVCGDRASGRHYGAISCEEEPHDGFGAVSPAAPAINFALAAAVAFNKGNPAYAATPPEVPLAALHPADAPPPQPEGT</sequence>
<evidence type="ECO:0000313" key="2">
    <source>
        <dbReference type="Proteomes" id="UP001064048"/>
    </source>
</evidence>
<dbReference type="Proteomes" id="UP001064048">
    <property type="component" value="Chromosome 19"/>
</dbReference>
<evidence type="ECO:0000313" key="1">
    <source>
        <dbReference type="EMBL" id="KAI8425822.1"/>
    </source>
</evidence>
<name>A0ACC0JNZ6_CHOFU</name>
<keyword evidence="2" id="KW-1185">Reference proteome</keyword>
<comment type="caution">
    <text evidence="1">The sequence shown here is derived from an EMBL/GenBank/DDBJ whole genome shotgun (WGS) entry which is preliminary data.</text>
</comment>
<organism evidence="1 2">
    <name type="scientific">Choristoneura fumiferana</name>
    <name type="common">Spruce budworm moth</name>
    <name type="synonym">Archips fumiferana</name>
    <dbReference type="NCBI Taxonomy" id="7141"/>
    <lineage>
        <taxon>Eukaryota</taxon>
        <taxon>Metazoa</taxon>
        <taxon>Ecdysozoa</taxon>
        <taxon>Arthropoda</taxon>
        <taxon>Hexapoda</taxon>
        <taxon>Insecta</taxon>
        <taxon>Pterygota</taxon>
        <taxon>Neoptera</taxon>
        <taxon>Endopterygota</taxon>
        <taxon>Lepidoptera</taxon>
        <taxon>Glossata</taxon>
        <taxon>Ditrysia</taxon>
        <taxon>Tortricoidea</taxon>
        <taxon>Tortricidae</taxon>
        <taxon>Tortricinae</taxon>
        <taxon>Choristoneura</taxon>
    </lineage>
</organism>
<proteinExistence type="predicted"/>
<gene>
    <name evidence="1" type="ORF">MSG28_011597</name>
</gene>
<accession>A0ACC0JNZ6</accession>
<dbReference type="EMBL" id="CM046119">
    <property type="protein sequence ID" value="KAI8425822.1"/>
    <property type="molecule type" value="Genomic_DNA"/>
</dbReference>